<dbReference type="PROSITE" id="PS00022">
    <property type="entry name" value="EGF_1"/>
    <property type="match status" value="1"/>
</dbReference>
<keyword evidence="6" id="KW-1185">Reference proteome</keyword>
<dbReference type="PROSITE" id="PS50026">
    <property type="entry name" value="EGF_3"/>
    <property type="match status" value="1"/>
</dbReference>
<feature type="compositionally biased region" description="Basic and acidic residues" evidence="2">
    <location>
        <begin position="133"/>
        <end position="153"/>
    </location>
</feature>
<evidence type="ECO:0000259" key="4">
    <source>
        <dbReference type="PROSITE" id="PS50026"/>
    </source>
</evidence>
<feature type="compositionally biased region" description="Polar residues" evidence="2">
    <location>
        <begin position="272"/>
        <end position="300"/>
    </location>
</feature>
<feature type="compositionally biased region" description="Low complexity" evidence="2">
    <location>
        <begin position="488"/>
        <end position="507"/>
    </location>
</feature>
<dbReference type="GeneID" id="27904572"/>
<dbReference type="RefSeq" id="XP_016756266.1">
    <property type="nucleotide sequence ID" value="XM_016907435.1"/>
</dbReference>
<feature type="region of interest" description="Disordered" evidence="2">
    <location>
        <begin position="1"/>
        <end position="510"/>
    </location>
</feature>
<feature type="compositionally biased region" description="Low complexity" evidence="2">
    <location>
        <begin position="882"/>
        <end position="911"/>
    </location>
</feature>
<name>M3C8C5_SPHMS</name>
<keyword evidence="3" id="KW-1133">Transmembrane helix</keyword>
<dbReference type="AlphaFoldDB" id="M3C8C5"/>
<sequence length="998" mass="107259">MSRPYYDQGYGGGIPEPHSSDETARQRQNIHPSSRIPRPGLTPDRIRGSPVMVPNFSSASPMHSPRRSPAHQPYPPTAQSTRQTPEHQLYDSNPYEYQEDYGQNDQWPLHAQSPARATQDPTNSSRMTPRRPARPDEAPRQLDYRQHDRDPPRHMPPMMPTNRQPYHGHPPSHHGNGQWTGEGYSYAPPPNYPLPNRPLPPDAATSTANFSALPAYPPPQVPQQAAYQAQENRRPPLGPPPSARRGPPSYYPQVGPVHPILEETDSMRGSMRTGSVNTGGRDSKTSFASSNAIPIGISQTHLERGREVKYQPVQRPAPLSDTEDEEEDYDDSPTEPAIARGEIRTPDYMHRHDQASPEHGIVRQASLGKRSKPTLTTVKSSDQVRRSGGEAKSSLAGLPSQQQSSTRAEPPAFDISERTERARALAQEMLEGQAQPGASSVQQQQYADSDQQQPSTTAAVTGATASYMQETPLDQKSTKPTPEEAFRSGSALLDASSDSESNSNASLHIRRQRSRELLGAELANQLHPQRSTARSPLAPAVDPRVESIIGSLEKGGAISAAEAEELKQPMGGMSERAGKRRPPRLNVDAVKEAEARGSLTSLSDLIRRATKLASNLDRGKTASRMGMNWIDGAGADEKKHRSGSMSDILSAFPPPALATSPGSRNGFRRSLANWSVKGDRHSALPSDSDAGAIKRRRCCGMPLWVLVCLIVLLILLVAAAVVVPVVLIVLPRQEDAVVSKVGTCAAKLVCANGGTNILGSNGICECLCVNGYTGSTCATYQQSGCSSISAGPSSNATIGESLPRLLSSAASTFSIPLDTQELLGLFSSADMSCNVQNQLVTFNGQSTRRWLVPSSEVRAPSFNGIVTAREDSSSSSPATDDASLNAPSTPSALSAPTPATSATSTTTTTTAAGDVNSKTLDFARVAVLYIFQTSRVLHIAADAQDNLQSYFRSGDTTDQQPASANNITLGSGYVADLTTFSLITSNGTTVGRRPIRRL</sequence>
<gene>
    <name evidence="5" type="ORF">SEPMUDRAFT_152416</name>
</gene>
<feature type="compositionally biased region" description="Polar residues" evidence="2">
    <location>
        <begin position="115"/>
        <end position="127"/>
    </location>
</feature>
<keyword evidence="1" id="KW-0245">EGF-like domain</keyword>
<protein>
    <recommendedName>
        <fullName evidence="4">EGF-like domain-containing protein</fullName>
    </recommendedName>
</protein>
<feature type="compositionally biased region" description="Low complexity" evidence="2">
    <location>
        <begin position="438"/>
        <end position="465"/>
    </location>
</feature>
<accession>M3C8C5</accession>
<keyword evidence="3" id="KW-0472">Membrane</keyword>
<dbReference type="OrthoDB" id="283575at2759"/>
<proteinExistence type="predicted"/>
<feature type="disulfide bond" evidence="1">
    <location>
        <begin position="768"/>
        <end position="777"/>
    </location>
</feature>
<evidence type="ECO:0000256" key="1">
    <source>
        <dbReference type="PROSITE-ProRule" id="PRU00076"/>
    </source>
</evidence>
<evidence type="ECO:0000313" key="6">
    <source>
        <dbReference type="Proteomes" id="UP000016931"/>
    </source>
</evidence>
<feature type="transmembrane region" description="Helical" evidence="3">
    <location>
        <begin position="703"/>
        <end position="730"/>
    </location>
</feature>
<dbReference type="Proteomes" id="UP000016931">
    <property type="component" value="Unassembled WGS sequence"/>
</dbReference>
<evidence type="ECO:0000313" key="5">
    <source>
        <dbReference type="EMBL" id="EMF08145.1"/>
    </source>
</evidence>
<dbReference type="PROSITE" id="PS01186">
    <property type="entry name" value="EGF_2"/>
    <property type="match status" value="1"/>
</dbReference>
<dbReference type="eggNOG" id="ENOG502RXHJ">
    <property type="taxonomic scope" value="Eukaryota"/>
</dbReference>
<dbReference type="CDD" id="cd00054">
    <property type="entry name" value="EGF_CA"/>
    <property type="match status" value="1"/>
</dbReference>
<feature type="compositionally biased region" description="Basic and acidic residues" evidence="2">
    <location>
        <begin position="341"/>
        <end position="356"/>
    </location>
</feature>
<feature type="compositionally biased region" description="Acidic residues" evidence="2">
    <location>
        <begin position="321"/>
        <end position="333"/>
    </location>
</feature>
<feature type="compositionally biased region" description="Low complexity" evidence="2">
    <location>
        <begin position="243"/>
        <end position="252"/>
    </location>
</feature>
<dbReference type="PANTHER" id="PTHR17178:SF0">
    <property type="entry name" value="SERGLYCIN"/>
    <property type="match status" value="1"/>
</dbReference>
<evidence type="ECO:0000256" key="3">
    <source>
        <dbReference type="SAM" id="Phobius"/>
    </source>
</evidence>
<feature type="domain" description="EGF-like" evidence="4">
    <location>
        <begin position="740"/>
        <end position="778"/>
    </location>
</feature>
<organism evidence="5 6">
    <name type="scientific">Sphaerulina musiva (strain SO2202)</name>
    <name type="common">Poplar stem canker fungus</name>
    <name type="synonym">Septoria musiva</name>
    <dbReference type="NCBI Taxonomy" id="692275"/>
    <lineage>
        <taxon>Eukaryota</taxon>
        <taxon>Fungi</taxon>
        <taxon>Dikarya</taxon>
        <taxon>Ascomycota</taxon>
        <taxon>Pezizomycotina</taxon>
        <taxon>Dothideomycetes</taxon>
        <taxon>Dothideomycetidae</taxon>
        <taxon>Mycosphaerellales</taxon>
        <taxon>Mycosphaerellaceae</taxon>
        <taxon>Sphaerulina</taxon>
    </lineage>
</organism>
<dbReference type="OMA" id="QPNYPQG"/>
<feature type="region of interest" description="Disordered" evidence="2">
    <location>
        <begin position="868"/>
        <end position="911"/>
    </location>
</feature>
<reference evidence="5 6" key="1">
    <citation type="journal article" date="2012" name="PLoS Pathog.">
        <title>Diverse lifestyles and strategies of plant pathogenesis encoded in the genomes of eighteen Dothideomycetes fungi.</title>
        <authorList>
            <person name="Ohm R.A."/>
            <person name="Feau N."/>
            <person name="Henrissat B."/>
            <person name="Schoch C.L."/>
            <person name="Horwitz B.A."/>
            <person name="Barry K.W."/>
            <person name="Condon B.J."/>
            <person name="Copeland A.C."/>
            <person name="Dhillon B."/>
            <person name="Glaser F."/>
            <person name="Hesse C.N."/>
            <person name="Kosti I."/>
            <person name="LaButti K."/>
            <person name="Lindquist E.A."/>
            <person name="Lucas S."/>
            <person name="Salamov A.A."/>
            <person name="Bradshaw R.E."/>
            <person name="Ciuffetti L."/>
            <person name="Hamelin R.C."/>
            <person name="Kema G.H.J."/>
            <person name="Lawrence C."/>
            <person name="Scott J.A."/>
            <person name="Spatafora J.W."/>
            <person name="Turgeon B.G."/>
            <person name="de Wit P.J.G.M."/>
            <person name="Zhong S."/>
            <person name="Goodwin S.B."/>
            <person name="Grigoriev I.V."/>
        </authorList>
    </citation>
    <scope>NUCLEOTIDE SEQUENCE [LARGE SCALE GENOMIC DNA]</scope>
    <source>
        <strain evidence="5 6">SO2202</strain>
    </source>
</reference>
<dbReference type="STRING" id="692275.M3C8C5"/>
<dbReference type="EMBL" id="KB456272">
    <property type="protein sequence ID" value="EMF08145.1"/>
    <property type="molecule type" value="Genomic_DNA"/>
</dbReference>
<dbReference type="PANTHER" id="PTHR17178">
    <property type="entry name" value="SECRETORY GRANULE PROTEOGLYCAN CORE PROTEIN"/>
    <property type="match status" value="1"/>
</dbReference>
<dbReference type="InterPro" id="IPR000742">
    <property type="entry name" value="EGF"/>
</dbReference>
<keyword evidence="1" id="KW-1015">Disulfide bond</keyword>
<keyword evidence="3" id="KW-0812">Transmembrane</keyword>
<evidence type="ECO:0000256" key="2">
    <source>
        <dbReference type="SAM" id="MobiDB-lite"/>
    </source>
</evidence>
<comment type="caution">
    <text evidence="1">Lacks conserved residue(s) required for the propagation of feature annotation.</text>
</comment>
<feature type="compositionally biased region" description="Polar residues" evidence="2">
    <location>
        <begin position="466"/>
        <end position="480"/>
    </location>
</feature>
<feature type="compositionally biased region" description="Pro residues" evidence="2">
    <location>
        <begin position="187"/>
        <end position="201"/>
    </location>
</feature>
<dbReference type="HOGENOM" id="CLU_009769_0_0_1"/>